<sequence length="243" mass="27338">MCGTTTGKNNKNLHLDLEQPETTKRKNDRKLQPSERDFEEPHTTKTSSKNPRRKWSAEEIQAVEKTLMDFIRSGKVPGKAQCIECIENSPAALQERSWEGVKFYVKNRIDSLKRKRGQADTSAVLSQSTSQPEREKVSWASRAGCVLSSTLIAFSHVSTTNHVINQCIKYPEVSACCDSLLVFVTRPLERLEHSAFCPLDYSYLLDTECPTSYLLLSGNSRAVLVQALTDQDTKQSELGSFMD</sequence>
<organism evidence="2 3">
    <name type="scientific">Cirrhinus molitorella</name>
    <name type="common">mud carp</name>
    <dbReference type="NCBI Taxonomy" id="172907"/>
    <lineage>
        <taxon>Eukaryota</taxon>
        <taxon>Metazoa</taxon>
        <taxon>Chordata</taxon>
        <taxon>Craniata</taxon>
        <taxon>Vertebrata</taxon>
        <taxon>Euteleostomi</taxon>
        <taxon>Actinopterygii</taxon>
        <taxon>Neopterygii</taxon>
        <taxon>Teleostei</taxon>
        <taxon>Ostariophysi</taxon>
        <taxon>Cypriniformes</taxon>
        <taxon>Cyprinidae</taxon>
        <taxon>Labeoninae</taxon>
        <taxon>Labeonini</taxon>
        <taxon>Cirrhinus</taxon>
    </lineage>
</organism>
<reference evidence="2 3" key="1">
    <citation type="submission" date="2023-09" db="EMBL/GenBank/DDBJ databases">
        <authorList>
            <person name="Wang M."/>
        </authorList>
    </citation>
    <scope>NUCLEOTIDE SEQUENCE [LARGE SCALE GENOMIC DNA]</scope>
    <source>
        <strain evidence="2">GT-2023</strain>
        <tissue evidence="2">Liver</tissue>
    </source>
</reference>
<comment type="caution">
    <text evidence="2">The sequence shown here is derived from an EMBL/GenBank/DDBJ whole genome shotgun (WGS) entry which is preliminary data.</text>
</comment>
<protein>
    <submittedName>
        <fullName evidence="2">Uncharacterized protein</fullName>
    </submittedName>
</protein>
<dbReference type="PANTHER" id="PTHR33480">
    <property type="entry name" value="SET DOMAIN-CONTAINING PROTEIN-RELATED"/>
    <property type="match status" value="1"/>
</dbReference>
<evidence type="ECO:0000313" key="3">
    <source>
        <dbReference type="Proteomes" id="UP001558613"/>
    </source>
</evidence>
<feature type="compositionally biased region" description="Polar residues" evidence="1">
    <location>
        <begin position="1"/>
        <end position="12"/>
    </location>
</feature>
<feature type="region of interest" description="Disordered" evidence="1">
    <location>
        <begin position="1"/>
        <end position="56"/>
    </location>
</feature>
<feature type="compositionally biased region" description="Basic and acidic residues" evidence="1">
    <location>
        <begin position="13"/>
        <end position="43"/>
    </location>
</feature>
<accession>A0ABR3MA78</accession>
<name>A0ABR3MA78_9TELE</name>
<keyword evidence="3" id="KW-1185">Reference proteome</keyword>
<dbReference type="PANTHER" id="PTHR33480:SF5">
    <property type="entry name" value="SI:DKEY-51D8.9"/>
    <property type="match status" value="1"/>
</dbReference>
<gene>
    <name evidence="2" type="ORF">QQF64_009008</name>
</gene>
<evidence type="ECO:0000313" key="2">
    <source>
        <dbReference type="EMBL" id="KAL1261181.1"/>
    </source>
</evidence>
<dbReference type="EMBL" id="JAYMGO010000015">
    <property type="protein sequence ID" value="KAL1261181.1"/>
    <property type="molecule type" value="Genomic_DNA"/>
</dbReference>
<proteinExistence type="predicted"/>
<evidence type="ECO:0000256" key="1">
    <source>
        <dbReference type="SAM" id="MobiDB-lite"/>
    </source>
</evidence>
<dbReference type="Proteomes" id="UP001558613">
    <property type="component" value="Unassembled WGS sequence"/>
</dbReference>